<dbReference type="Gene3D" id="3.30.565.10">
    <property type="entry name" value="Histidine kinase-like ATPase, C-terminal domain"/>
    <property type="match status" value="1"/>
</dbReference>
<dbReference type="GO" id="GO:0016887">
    <property type="term" value="F:ATP hydrolysis activity"/>
    <property type="evidence" value="ECO:0007669"/>
    <property type="project" value="InterPro"/>
</dbReference>
<organism evidence="3">
    <name type="scientific">Zea mays</name>
    <name type="common">Maize</name>
    <dbReference type="NCBI Taxonomy" id="4577"/>
    <lineage>
        <taxon>Eukaryota</taxon>
        <taxon>Viridiplantae</taxon>
        <taxon>Streptophyta</taxon>
        <taxon>Embryophyta</taxon>
        <taxon>Tracheophyta</taxon>
        <taxon>Spermatophyta</taxon>
        <taxon>Magnoliopsida</taxon>
        <taxon>Liliopsida</taxon>
        <taxon>Poales</taxon>
        <taxon>Poaceae</taxon>
        <taxon>PACMAD clade</taxon>
        <taxon>Panicoideae</taxon>
        <taxon>Andropogonodae</taxon>
        <taxon>Andropogoneae</taxon>
        <taxon>Tripsacinae</taxon>
        <taxon>Zea</taxon>
    </lineage>
</organism>
<comment type="subunit">
    <text evidence="1">Homodimer.</text>
</comment>
<reference evidence="3" key="1">
    <citation type="submission" date="2015-12" db="EMBL/GenBank/DDBJ databases">
        <title>Update maize B73 reference genome by single molecule sequencing technologies.</title>
        <authorList>
            <consortium name="Maize Genome Sequencing Project"/>
            <person name="Ware D."/>
        </authorList>
    </citation>
    <scope>NUCLEOTIDE SEQUENCE [LARGE SCALE GENOMIC DNA]</scope>
    <source>
        <tissue evidence="3">Seedling</tissue>
    </source>
</reference>
<dbReference type="PANTHER" id="PTHR23336">
    <property type="entry name" value="ZINC FINGER CW-TYPE COILED-COIL DOMAIN PROTEIN 3"/>
    <property type="match status" value="1"/>
</dbReference>
<sequence length="349" mass="37851">MDLSSLLRPPMVKTEAAEEREPLSRTPAAAVAVEGSGRRTATAVIDLSSSDSDSDGEGAVGSGKRVRGVGGDGSATKRARVSAVVDLPPGFLEPIPPPPVPVPLAACATKQFWKAGDYDGKPLGDGVAQQSVSGMDHVRVHPRFLHSNATSHKWALGALAELLDNSLDEVINGATYVNIDVLENDKDIDKKKSRMLLVEDDGGGMDPDKMRQCMSLGYSAKSKVASTIGQYGNGFKTSTMRLGADVLVFSRSPGKSGKRPTQSIGMLSYTFLRSTGKEDIIVPMIDYEYKQGWERMVRTTLDDWSTSFQTIITWSPYSTEAELLEQFSRLLFMVLGFESNITCLTLEKY</sequence>
<dbReference type="SUPFAM" id="SSF55874">
    <property type="entry name" value="ATPase domain of HSP90 chaperone/DNA topoisomerase II/histidine kinase"/>
    <property type="match status" value="1"/>
</dbReference>
<protein>
    <submittedName>
        <fullName evidence="3">Protein MICRORCHIDIA 7</fullName>
    </submittedName>
</protein>
<evidence type="ECO:0000313" key="3">
    <source>
        <dbReference type="EMBL" id="ONM18352.1"/>
    </source>
</evidence>
<evidence type="ECO:0000256" key="2">
    <source>
        <dbReference type="SAM" id="MobiDB-lite"/>
    </source>
</evidence>
<dbReference type="AlphaFoldDB" id="A0A1D6EDI4"/>
<dbReference type="ExpressionAtlas" id="A0A1D6EDI4">
    <property type="expression patterns" value="baseline and differential"/>
</dbReference>
<feature type="region of interest" description="Disordered" evidence="2">
    <location>
        <begin position="1"/>
        <end position="74"/>
    </location>
</feature>
<dbReference type="Pfam" id="PF13589">
    <property type="entry name" value="HATPase_c_3"/>
    <property type="match status" value="1"/>
</dbReference>
<accession>A0A1D6EDI4</accession>
<proteinExistence type="predicted"/>
<name>A0A1D6EDI4_MAIZE</name>
<evidence type="ECO:0000256" key="1">
    <source>
        <dbReference type="ARBA" id="ARBA00011738"/>
    </source>
</evidence>
<gene>
    <name evidence="3" type="ORF">ZEAMMB73_Zm00001d004118</name>
</gene>
<dbReference type="InterPro" id="IPR045261">
    <property type="entry name" value="MORC_ATPase"/>
</dbReference>
<dbReference type="PANTHER" id="PTHR23336:SF80">
    <property type="entry name" value="PROTEIN MICRORCHIDIA 7-LIKE"/>
    <property type="match status" value="1"/>
</dbReference>
<dbReference type="EMBL" id="CM007648">
    <property type="protein sequence ID" value="ONM18352.1"/>
    <property type="molecule type" value="Genomic_DNA"/>
</dbReference>
<dbReference type="InterPro" id="IPR036890">
    <property type="entry name" value="HATPase_C_sf"/>
</dbReference>